<dbReference type="InterPro" id="IPR036291">
    <property type="entry name" value="NAD(P)-bd_dom_sf"/>
</dbReference>
<keyword evidence="3" id="KW-0560">Oxidoreductase</keyword>
<keyword evidence="6" id="KW-1185">Reference proteome</keyword>
<evidence type="ECO:0000256" key="2">
    <source>
        <dbReference type="ARBA" id="ARBA00022857"/>
    </source>
</evidence>
<evidence type="ECO:0000256" key="1">
    <source>
        <dbReference type="ARBA" id="ARBA00006484"/>
    </source>
</evidence>
<dbReference type="Pfam" id="PF13561">
    <property type="entry name" value="adh_short_C2"/>
    <property type="match status" value="1"/>
</dbReference>
<evidence type="ECO:0000313" key="6">
    <source>
        <dbReference type="Proteomes" id="UP000193685"/>
    </source>
</evidence>
<dbReference type="GO" id="GO:0016616">
    <property type="term" value="F:oxidoreductase activity, acting on the CH-OH group of donors, NAD or NADP as acceptor"/>
    <property type="evidence" value="ECO:0007669"/>
    <property type="project" value="TreeGrafter"/>
</dbReference>
<dbReference type="GeneID" id="63783073"/>
<sequence length="250" mass="26069">MLLRDKVVVVSGASSGIGKAVAKACLKHGAQVVAHHIGDAQSSGDIKELEALGATLVAGDIRIRETAQAIVEIAITTFGKLDVVVANAGICKFETFLEVSDSLLESHMDVNYYGVFYLVQEAARAMKRLGQGGSIIGISSISALVGGGQQCHYTPTKAAVKSLMQSCAIALGPHGIRCNSILPGQIETPMSAADLAVPEKRAKMVARVPLGRLGQPEDIADPVVFLASDMSAYVNGAELLVDGGLFVNLQ</sequence>
<reference evidence="5 6" key="1">
    <citation type="submission" date="2016-07" db="EMBL/GenBank/DDBJ databases">
        <title>Pervasive Adenine N6-methylation of Active Genes in Fungi.</title>
        <authorList>
            <consortium name="DOE Joint Genome Institute"/>
            <person name="Mondo S.J."/>
            <person name="Dannebaum R.O."/>
            <person name="Kuo R.C."/>
            <person name="Labutti K."/>
            <person name="Haridas S."/>
            <person name="Kuo A."/>
            <person name="Salamov A."/>
            <person name="Ahrendt S.R."/>
            <person name="Lipzen A."/>
            <person name="Sullivan W."/>
            <person name="Andreopoulos W.B."/>
            <person name="Clum A."/>
            <person name="Lindquist E."/>
            <person name="Daum C."/>
            <person name="Ramamoorthy G.K."/>
            <person name="Gryganskyi A."/>
            <person name="Culley D."/>
            <person name="Magnuson J.K."/>
            <person name="James T.Y."/>
            <person name="O'Malley M.A."/>
            <person name="Stajich J.E."/>
            <person name="Spatafora J.W."/>
            <person name="Visel A."/>
            <person name="Grigoriev I.V."/>
        </authorList>
    </citation>
    <scope>NUCLEOTIDE SEQUENCE [LARGE SCALE GENOMIC DNA]</scope>
    <source>
        <strain evidence="5 6">12-1054</strain>
    </source>
</reference>
<dbReference type="STRING" id="56484.A0A1Y2ERE5"/>
<dbReference type="EMBL" id="MCFI01000031">
    <property type="protein sequence ID" value="ORY74118.1"/>
    <property type="molecule type" value="Genomic_DNA"/>
</dbReference>
<dbReference type="PANTHER" id="PTHR42760">
    <property type="entry name" value="SHORT-CHAIN DEHYDROGENASES/REDUCTASES FAMILY MEMBER"/>
    <property type="match status" value="1"/>
</dbReference>
<dbReference type="InterPro" id="IPR002347">
    <property type="entry name" value="SDR_fam"/>
</dbReference>
<dbReference type="Proteomes" id="UP000193685">
    <property type="component" value="Unassembled WGS sequence"/>
</dbReference>
<evidence type="ECO:0000256" key="4">
    <source>
        <dbReference type="ARBA" id="ARBA00023308"/>
    </source>
</evidence>
<proteinExistence type="inferred from homology"/>
<dbReference type="FunFam" id="3.40.50.720:FF:000417">
    <property type="entry name" value="Glucose 1-dehydrogenase, putative"/>
    <property type="match status" value="1"/>
</dbReference>
<dbReference type="AlphaFoldDB" id="A0A1Y2ERE5"/>
<protein>
    <submittedName>
        <fullName evidence="5">Short-chain dehydrogenase/reductase SDR</fullName>
    </submittedName>
</protein>
<evidence type="ECO:0000313" key="5">
    <source>
        <dbReference type="EMBL" id="ORY74118.1"/>
    </source>
</evidence>
<dbReference type="GO" id="GO:0019301">
    <property type="term" value="P:rhamnose catabolic process"/>
    <property type="evidence" value="ECO:0007669"/>
    <property type="project" value="UniProtKB-ARBA"/>
</dbReference>
<dbReference type="OMA" id="WEVANVI"/>
<keyword evidence="4" id="KW-0684">Rhamnose metabolism</keyword>
<dbReference type="PRINTS" id="PR00080">
    <property type="entry name" value="SDRFAMILY"/>
</dbReference>
<dbReference type="GO" id="GO:0006633">
    <property type="term" value="P:fatty acid biosynthetic process"/>
    <property type="evidence" value="ECO:0007669"/>
    <property type="project" value="TreeGrafter"/>
</dbReference>
<dbReference type="PANTHER" id="PTHR42760:SF83">
    <property type="entry name" value="(3R)-3-HYDROXYACYL-COA DEHYDROGENASE"/>
    <property type="match status" value="1"/>
</dbReference>
<evidence type="ECO:0000256" key="3">
    <source>
        <dbReference type="ARBA" id="ARBA00023002"/>
    </source>
</evidence>
<gene>
    <name evidence="5" type="ORF">BCR37DRAFT_224952</name>
</gene>
<keyword evidence="2" id="KW-0521">NADP</keyword>
<comment type="similarity">
    <text evidence="1">Belongs to the short-chain dehydrogenases/reductases (SDR) family.</text>
</comment>
<dbReference type="NCBIfam" id="NF005559">
    <property type="entry name" value="PRK07231.1"/>
    <property type="match status" value="1"/>
</dbReference>
<accession>A0A1Y2ERE5</accession>
<dbReference type="RefSeq" id="XP_040721952.1">
    <property type="nucleotide sequence ID" value="XM_040866474.1"/>
</dbReference>
<organism evidence="5 6">
    <name type="scientific">Protomyces lactucae-debilis</name>
    <dbReference type="NCBI Taxonomy" id="2754530"/>
    <lineage>
        <taxon>Eukaryota</taxon>
        <taxon>Fungi</taxon>
        <taxon>Dikarya</taxon>
        <taxon>Ascomycota</taxon>
        <taxon>Taphrinomycotina</taxon>
        <taxon>Taphrinomycetes</taxon>
        <taxon>Taphrinales</taxon>
        <taxon>Protomycetaceae</taxon>
        <taxon>Protomyces</taxon>
    </lineage>
</organism>
<dbReference type="GO" id="GO:0048038">
    <property type="term" value="F:quinone binding"/>
    <property type="evidence" value="ECO:0007669"/>
    <property type="project" value="TreeGrafter"/>
</dbReference>
<name>A0A1Y2ERE5_PROLT</name>
<dbReference type="OrthoDB" id="417891at2759"/>
<dbReference type="SUPFAM" id="SSF51735">
    <property type="entry name" value="NAD(P)-binding Rossmann-fold domains"/>
    <property type="match status" value="1"/>
</dbReference>
<dbReference type="Gene3D" id="3.40.50.720">
    <property type="entry name" value="NAD(P)-binding Rossmann-like Domain"/>
    <property type="match status" value="1"/>
</dbReference>
<comment type="caution">
    <text evidence="5">The sequence shown here is derived from an EMBL/GenBank/DDBJ whole genome shotgun (WGS) entry which is preliminary data.</text>
</comment>
<dbReference type="PRINTS" id="PR00081">
    <property type="entry name" value="GDHRDH"/>
</dbReference>